<comment type="caution">
    <text evidence="2">The sequence shown here is derived from an EMBL/GenBank/DDBJ whole genome shotgun (WGS) entry which is preliminary data.</text>
</comment>
<evidence type="ECO:0000313" key="2">
    <source>
        <dbReference type="EMBL" id="GER99472.1"/>
    </source>
</evidence>
<dbReference type="Proteomes" id="UP000334990">
    <property type="component" value="Unassembled WGS sequence"/>
</dbReference>
<dbReference type="Gene3D" id="3.10.129.10">
    <property type="entry name" value="Hotdog Thioesterase"/>
    <property type="match status" value="1"/>
</dbReference>
<dbReference type="AlphaFoldDB" id="A0A5M3VWJ6"/>
<accession>A0A5M3VWJ6</accession>
<name>A0A5M3VWJ6_9ACTN</name>
<dbReference type="InterPro" id="IPR029069">
    <property type="entry name" value="HotDog_dom_sf"/>
</dbReference>
<proteinExistence type="predicted"/>
<sequence length="122" mass="13787">MLTPSPQQLRVTDFDHLGHISAPRLLELVINAGYDVLPPAAWVISHQEITYRQPLTREAAARRSIEVHSEIRRTGRTSLTLAKRQDRDRRPGRAQELQRRGTEVKPARSALTCQSRAAAAWS</sequence>
<reference evidence="2 3" key="1">
    <citation type="submission" date="2019-10" db="EMBL/GenBank/DDBJ databases">
        <title>Whole genome shotgun sequence of Acrocarpospora corrugata NBRC 13972.</title>
        <authorList>
            <person name="Ichikawa N."/>
            <person name="Kimura A."/>
            <person name="Kitahashi Y."/>
            <person name="Komaki H."/>
            <person name="Oguchi A."/>
        </authorList>
    </citation>
    <scope>NUCLEOTIDE SEQUENCE [LARGE SCALE GENOMIC DNA]</scope>
    <source>
        <strain evidence="2 3">NBRC 13972</strain>
    </source>
</reference>
<evidence type="ECO:0000313" key="3">
    <source>
        <dbReference type="Proteomes" id="UP000334990"/>
    </source>
</evidence>
<evidence type="ECO:0008006" key="4">
    <source>
        <dbReference type="Google" id="ProtNLM"/>
    </source>
</evidence>
<dbReference type="SUPFAM" id="SSF54637">
    <property type="entry name" value="Thioesterase/thiol ester dehydrase-isomerase"/>
    <property type="match status" value="1"/>
</dbReference>
<evidence type="ECO:0000256" key="1">
    <source>
        <dbReference type="SAM" id="MobiDB-lite"/>
    </source>
</evidence>
<dbReference type="EMBL" id="BLAD01000040">
    <property type="protein sequence ID" value="GER99472.1"/>
    <property type="molecule type" value="Genomic_DNA"/>
</dbReference>
<feature type="region of interest" description="Disordered" evidence="1">
    <location>
        <begin position="76"/>
        <end position="111"/>
    </location>
</feature>
<protein>
    <recommendedName>
        <fullName evidence="4">Thioesterase domain-containing protein</fullName>
    </recommendedName>
</protein>
<keyword evidence="3" id="KW-1185">Reference proteome</keyword>
<dbReference type="RefSeq" id="WP_155335865.1">
    <property type="nucleotide sequence ID" value="NZ_BAAABN010000042.1"/>
</dbReference>
<feature type="compositionally biased region" description="Basic and acidic residues" evidence="1">
    <location>
        <begin position="83"/>
        <end position="106"/>
    </location>
</feature>
<organism evidence="2 3">
    <name type="scientific">Acrocarpospora corrugata</name>
    <dbReference type="NCBI Taxonomy" id="35763"/>
    <lineage>
        <taxon>Bacteria</taxon>
        <taxon>Bacillati</taxon>
        <taxon>Actinomycetota</taxon>
        <taxon>Actinomycetes</taxon>
        <taxon>Streptosporangiales</taxon>
        <taxon>Streptosporangiaceae</taxon>
        <taxon>Acrocarpospora</taxon>
    </lineage>
</organism>
<gene>
    <name evidence="2" type="ORF">Acor_15360</name>
</gene>